<gene>
    <name evidence="2" type="ORF">BHQ10_004726</name>
</gene>
<comment type="caution">
    <text evidence="2">The sequence shown here is derived from an EMBL/GenBank/DDBJ whole genome shotgun (WGS) entry which is preliminary data.</text>
</comment>
<feature type="domain" description="Stress-response A/B barrel" evidence="1">
    <location>
        <begin position="5"/>
        <end position="101"/>
    </location>
</feature>
<dbReference type="OrthoDB" id="3830014at2759"/>
<dbReference type="GeneID" id="63793942"/>
<protein>
    <recommendedName>
        <fullName evidence="1">Stress-response A/B barrel domain-containing protein</fullName>
    </recommendedName>
</protein>
<dbReference type="Proteomes" id="UP000249363">
    <property type="component" value="Unassembled WGS sequence"/>
</dbReference>
<accession>A0A364KYV4</accession>
<dbReference type="AlphaFoldDB" id="A0A364KYV4"/>
<dbReference type="EMBL" id="MIKG01000008">
    <property type="protein sequence ID" value="RAO68714.1"/>
    <property type="molecule type" value="Genomic_DNA"/>
</dbReference>
<keyword evidence="3" id="KW-1185">Reference proteome</keyword>
<evidence type="ECO:0000313" key="2">
    <source>
        <dbReference type="EMBL" id="RAO68714.1"/>
    </source>
</evidence>
<organism evidence="2 3">
    <name type="scientific">Talaromyces amestolkiae</name>
    <dbReference type="NCBI Taxonomy" id="1196081"/>
    <lineage>
        <taxon>Eukaryota</taxon>
        <taxon>Fungi</taxon>
        <taxon>Dikarya</taxon>
        <taxon>Ascomycota</taxon>
        <taxon>Pezizomycotina</taxon>
        <taxon>Eurotiomycetes</taxon>
        <taxon>Eurotiomycetidae</taxon>
        <taxon>Eurotiales</taxon>
        <taxon>Trichocomaceae</taxon>
        <taxon>Talaromyces</taxon>
        <taxon>Talaromyces sect. Talaromyces</taxon>
    </lineage>
</organism>
<reference evidence="2 3" key="1">
    <citation type="journal article" date="2017" name="Biotechnol. Biofuels">
        <title>Differential beta-glucosidase expression as a function of carbon source availability in Talaromyces amestolkiae: a genomic and proteomic approach.</title>
        <authorList>
            <person name="de Eugenio L.I."/>
            <person name="Mendez-Liter J.A."/>
            <person name="Nieto-Dominguez M."/>
            <person name="Alonso L."/>
            <person name="Gil-Munoz J."/>
            <person name="Barriuso J."/>
            <person name="Prieto A."/>
            <person name="Martinez M.J."/>
        </authorList>
    </citation>
    <scope>NUCLEOTIDE SEQUENCE [LARGE SCALE GENOMIC DNA]</scope>
    <source>
        <strain evidence="2 3">CIB</strain>
    </source>
</reference>
<evidence type="ECO:0000259" key="1">
    <source>
        <dbReference type="PROSITE" id="PS51502"/>
    </source>
</evidence>
<sequence length="108" mass="12280">MGGTILRVTMFKIPEKENQLKLAENYKRLSTEALKDGKPYILSLQAGPTIEDPRSNGFTFVAKTEFASLEDMKYYDDEDQVHLSLKKTALQLNIQEIVILYAEPLVTL</sequence>
<dbReference type="Gene3D" id="3.30.70.100">
    <property type="match status" value="1"/>
</dbReference>
<evidence type="ECO:0000313" key="3">
    <source>
        <dbReference type="Proteomes" id="UP000249363"/>
    </source>
</evidence>
<name>A0A364KYV4_TALAM</name>
<dbReference type="RefSeq" id="XP_040733230.1">
    <property type="nucleotide sequence ID" value="XM_040877123.1"/>
</dbReference>
<dbReference type="Pfam" id="PF07876">
    <property type="entry name" value="Dabb"/>
    <property type="match status" value="1"/>
</dbReference>
<dbReference type="InterPro" id="IPR011008">
    <property type="entry name" value="Dimeric_a/b-barrel"/>
</dbReference>
<dbReference type="PROSITE" id="PS51502">
    <property type="entry name" value="S_R_A_B_BARREL"/>
    <property type="match status" value="1"/>
</dbReference>
<dbReference type="SUPFAM" id="SSF54909">
    <property type="entry name" value="Dimeric alpha+beta barrel"/>
    <property type="match status" value="1"/>
</dbReference>
<dbReference type="InterPro" id="IPR013097">
    <property type="entry name" value="Dabb"/>
</dbReference>
<dbReference type="SMART" id="SM00886">
    <property type="entry name" value="Dabb"/>
    <property type="match status" value="1"/>
</dbReference>
<proteinExistence type="predicted"/>